<dbReference type="Proteomes" id="UP000659654">
    <property type="component" value="Unassembled WGS sequence"/>
</dbReference>
<name>A0A1I7S6C9_BURXY</name>
<evidence type="ECO:0000313" key="3">
    <source>
        <dbReference type="EMBL" id="CAD5233293.1"/>
    </source>
</evidence>
<evidence type="ECO:0000256" key="2">
    <source>
        <dbReference type="SAM" id="SignalP"/>
    </source>
</evidence>
<gene>
    <name evidence="3" type="ORF">BXYJ_LOCUS13384</name>
</gene>
<dbReference type="EMBL" id="CAJFCV020000006">
    <property type="protein sequence ID" value="CAG9128128.1"/>
    <property type="molecule type" value="Genomic_DNA"/>
</dbReference>
<dbReference type="Proteomes" id="UP000582659">
    <property type="component" value="Unassembled WGS sequence"/>
</dbReference>
<evidence type="ECO:0000313" key="5">
    <source>
        <dbReference type="Proteomes" id="UP000659654"/>
    </source>
</evidence>
<reference evidence="3" key="2">
    <citation type="submission" date="2020-09" db="EMBL/GenBank/DDBJ databases">
        <authorList>
            <person name="Kikuchi T."/>
        </authorList>
    </citation>
    <scope>NUCLEOTIDE SEQUENCE</scope>
    <source>
        <strain evidence="3">Ka4C1</strain>
    </source>
</reference>
<feature type="signal peptide" evidence="2">
    <location>
        <begin position="1"/>
        <end position="21"/>
    </location>
</feature>
<proteinExistence type="predicted"/>
<evidence type="ECO:0000313" key="6">
    <source>
        <dbReference type="WBParaSite" id="BXY_0856600.1"/>
    </source>
</evidence>
<feature type="compositionally biased region" description="Basic and acidic residues" evidence="1">
    <location>
        <begin position="75"/>
        <end position="94"/>
    </location>
</feature>
<keyword evidence="5" id="KW-1185">Reference proteome</keyword>
<evidence type="ECO:0000256" key="1">
    <source>
        <dbReference type="SAM" id="MobiDB-lite"/>
    </source>
</evidence>
<dbReference type="Proteomes" id="UP000095284">
    <property type="component" value="Unplaced"/>
</dbReference>
<dbReference type="EMBL" id="CAJFDI010000006">
    <property type="protein sequence ID" value="CAD5233293.1"/>
    <property type="molecule type" value="Genomic_DNA"/>
</dbReference>
<keyword evidence="2" id="KW-0732">Signal</keyword>
<dbReference type="OrthoDB" id="10657277at2759"/>
<dbReference type="WBParaSite" id="BXY_0856600.1">
    <property type="protein sequence ID" value="BXY_0856600.1"/>
    <property type="gene ID" value="BXY_0856600"/>
</dbReference>
<feature type="region of interest" description="Disordered" evidence="1">
    <location>
        <begin position="41"/>
        <end position="94"/>
    </location>
</feature>
<accession>A0A1I7S6C9</accession>
<dbReference type="AlphaFoldDB" id="A0A1I7S6C9"/>
<feature type="chain" id="PRO_5035359764" evidence="2">
    <location>
        <begin position="22"/>
        <end position="283"/>
    </location>
</feature>
<evidence type="ECO:0000313" key="4">
    <source>
        <dbReference type="Proteomes" id="UP000095284"/>
    </source>
</evidence>
<organism evidence="4 6">
    <name type="scientific">Bursaphelenchus xylophilus</name>
    <name type="common">Pinewood nematode worm</name>
    <name type="synonym">Aphelenchoides xylophilus</name>
    <dbReference type="NCBI Taxonomy" id="6326"/>
    <lineage>
        <taxon>Eukaryota</taxon>
        <taxon>Metazoa</taxon>
        <taxon>Ecdysozoa</taxon>
        <taxon>Nematoda</taxon>
        <taxon>Chromadorea</taxon>
        <taxon>Rhabditida</taxon>
        <taxon>Tylenchina</taxon>
        <taxon>Tylenchomorpha</taxon>
        <taxon>Aphelenchoidea</taxon>
        <taxon>Aphelenchoididae</taxon>
        <taxon>Bursaphelenchus</taxon>
    </lineage>
</organism>
<protein>
    <submittedName>
        <fullName evidence="3">(pine wood nematode) hypothetical protein</fullName>
    </submittedName>
</protein>
<sequence length="283" mass="32118">MKTFIFFILLSATVIYGSTVAYRVRRNVAIGLRNGDFGDESVGYRGAEQPRNPHVSVDGPDPSSPPMGSPSSRNGRWEIRGDTGKPPVEGHDDRFDVDFGDHREHRRTTKCLRECVDLTIYLAKESVDRKFIGTCRRYQQVQRCVNGCFSARTDTQEINKLCSSSSEEAWAKHQQCYEELADRVMKECHQKCAWNPYNAHGRRENEKGCRGLGCMAQCVKETLNGHCDGAGDGLEKVLYSPFDALQKNRQLRRAFTEVINTHSECREFISRENVEPNKGKSPF</sequence>
<reference evidence="6" key="1">
    <citation type="submission" date="2016-11" db="UniProtKB">
        <authorList>
            <consortium name="WormBaseParasite"/>
        </authorList>
    </citation>
    <scope>IDENTIFICATION</scope>
</reference>